<evidence type="ECO:0000256" key="7">
    <source>
        <dbReference type="ARBA" id="ARBA00023136"/>
    </source>
</evidence>
<evidence type="ECO:0000256" key="4">
    <source>
        <dbReference type="ARBA" id="ARBA00022679"/>
    </source>
</evidence>
<feature type="transmembrane region" description="Helical" evidence="8">
    <location>
        <begin position="99"/>
        <end position="118"/>
    </location>
</feature>
<evidence type="ECO:0000256" key="8">
    <source>
        <dbReference type="HAMAP-Rule" id="MF_01937"/>
    </source>
</evidence>
<protein>
    <recommendedName>
        <fullName evidence="8 9">1,4-dihydroxy-2-naphthoate octaprenyltransferase</fullName>
        <shortName evidence="8">DHNA-octaprenyltransferase</shortName>
        <ecNumber evidence="8 9">2.5.1.74</ecNumber>
    </recommendedName>
</protein>
<dbReference type="HAMAP" id="MF_01937">
    <property type="entry name" value="MenA_1"/>
    <property type="match status" value="1"/>
</dbReference>
<keyword evidence="6 8" id="KW-1133">Transmembrane helix</keyword>
<evidence type="ECO:0000313" key="11">
    <source>
        <dbReference type="Proteomes" id="UP000236725"/>
    </source>
</evidence>
<dbReference type="InterPro" id="IPR026046">
    <property type="entry name" value="UBIAD1"/>
</dbReference>
<dbReference type="GO" id="GO:0005886">
    <property type="term" value="C:plasma membrane"/>
    <property type="evidence" value="ECO:0007669"/>
    <property type="project" value="UniProtKB-SubCell"/>
</dbReference>
<feature type="transmembrane region" description="Helical" evidence="8">
    <location>
        <begin position="124"/>
        <end position="142"/>
    </location>
</feature>
<keyword evidence="3 8" id="KW-1003">Cell membrane</keyword>
<feature type="transmembrane region" description="Helical" evidence="8">
    <location>
        <begin position="216"/>
        <end position="236"/>
    </location>
</feature>
<dbReference type="PIRSF" id="PIRSF005355">
    <property type="entry name" value="UBIAD1"/>
    <property type="match status" value="1"/>
</dbReference>
<comment type="subcellular location">
    <subcellularLocation>
        <location evidence="8">Cell membrane</location>
        <topology evidence="8">Multi-pass membrane protein</topology>
    </subcellularLocation>
    <subcellularLocation>
        <location evidence="1">Membrane</location>
        <topology evidence="1">Multi-pass membrane protein</topology>
    </subcellularLocation>
</comment>
<dbReference type="Proteomes" id="UP000236725">
    <property type="component" value="Unassembled WGS sequence"/>
</dbReference>
<dbReference type="AlphaFoldDB" id="A0A8G2F5G2"/>
<evidence type="ECO:0000256" key="1">
    <source>
        <dbReference type="ARBA" id="ARBA00004141"/>
    </source>
</evidence>
<keyword evidence="2 8" id="KW-0474">Menaquinone biosynthesis</keyword>
<dbReference type="UniPathway" id="UPA00079">
    <property type="reaction ID" value="UER00168"/>
</dbReference>
<proteinExistence type="inferred from homology"/>
<dbReference type="GO" id="GO:0042371">
    <property type="term" value="P:vitamin K biosynthetic process"/>
    <property type="evidence" value="ECO:0007669"/>
    <property type="project" value="TreeGrafter"/>
</dbReference>
<sequence>MKEEKTLLSAWLEAARPKTLPASFSPVLVGCALAYRDGMFRLVPAILCLLVALLAQIASNFANDYFDFKKGADKEDRLGPDRAVASGWITPKAMLKGTFVTLALACLCGCMLLFYAGWELIPVGLAIAICVLAYSAGPFPLAYNGLGDVCVLLFYGMIPVCFTYYVQALSFSLLSFLLSLALGLLSVNILIVNNYRDYEQDKAANKRTTIVLFGRNFGRVAYFINGVAALLIVMPLLLSSAWWIHFVFGAFAVLFISTWMELKLYRGRELNKTLAHTARNVFLFSLLLMVVLLY</sequence>
<comment type="caution">
    <text evidence="10">The sequence shown here is derived from an EMBL/GenBank/DDBJ whole genome shotgun (WGS) entry which is preliminary data.</text>
</comment>
<comment type="pathway">
    <text evidence="8">Quinol/quinone metabolism; menaquinone biosynthesis; menaquinol from 1,4-dihydroxy-2-naphthoate: step 1/2.</text>
</comment>
<dbReference type="Pfam" id="PF01040">
    <property type="entry name" value="UbiA"/>
    <property type="match status" value="1"/>
</dbReference>
<dbReference type="NCBIfam" id="NF004751">
    <property type="entry name" value="PRK06080.1-3"/>
    <property type="match status" value="1"/>
</dbReference>
<dbReference type="InterPro" id="IPR044878">
    <property type="entry name" value="UbiA_sf"/>
</dbReference>
<keyword evidence="5 8" id="KW-0812">Transmembrane</keyword>
<dbReference type="NCBIfam" id="TIGR00751">
    <property type="entry name" value="menA"/>
    <property type="match status" value="1"/>
</dbReference>
<dbReference type="Gene3D" id="1.10.357.140">
    <property type="entry name" value="UbiA prenyltransferase"/>
    <property type="match status" value="1"/>
</dbReference>
<organism evidence="10 11">
    <name type="scientific">Parabacteroides chinchillae</name>
    <dbReference type="NCBI Taxonomy" id="871327"/>
    <lineage>
        <taxon>Bacteria</taxon>
        <taxon>Pseudomonadati</taxon>
        <taxon>Bacteroidota</taxon>
        <taxon>Bacteroidia</taxon>
        <taxon>Bacteroidales</taxon>
        <taxon>Tannerellaceae</taxon>
        <taxon>Parabacteroides</taxon>
    </lineage>
</organism>
<dbReference type="EC" id="2.5.1.74" evidence="8 9"/>
<feature type="transmembrane region" description="Helical" evidence="8">
    <location>
        <begin position="149"/>
        <end position="167"/>
    </location>
</feature>
<feature type="transmembrane region" description="Helical" evidence="8">
    <location>
        <begin position="42"/>
        <end position="62"/>
    </location>
</feature>
<dbReference type="InterPro" id="IPR000537">
    <property type="entry name" value="UbiA_prenyltransferase"/>
</dbReference>
<name>A0A8G2F5G2_9BACT</name>
<dbReference type="GO" id="GO:0009234">
    <property type="term" value="P:menaquinone biosynthetic process"/>
    <property type="evidence" value="ECO:0007669"/>
    <property type="project" value="UniProtKB-UniRule"/>
</dbReference>
<dbReference type="RefSeq" id="WP_103983734.1">
    <property type="nucleotide sequence ID" value="NZ_FNVS01000012.1"/>
</dbReference>
<comment type="function">
    <text evidence="8">Conversion of 1,4-dihydroxy-2-naphthoate (DHNA) to demethylmenaquinone (DMK).</text>
</comment>
<dbReference type="PANTHER" id="PTHR13929">
    <property type="entry name" value="1,4-DIHYDROXY-2-NAPHTHOATE OCTAPRENYLTRANSFERASE"/>
    <property type="match status" value="1"/>
</dbReference>
<dbReference type="PROSITE" id="PS51257">
    <property type="entry name" value="PROKAR_LIPOPROTEIN"/>
    <property type="match status" value="1"/>
</dbReference>
<comment type="similarity">
    <text evidence="8">Belongs to the MenA family. Type 1 subfamily.</text>
</comment>
<evidence type="ECO:0000256" key="6">
    <source>
        <dbReference type="ARBA" id="ARBA00022989"/>
    </source>
</evidence>
<keyword evidence="11" id="KW-1185">Reference proteome</keyword>
<evidence type="ECO:0000313" key="10">
    <source>
        <dbReference type="EMBL" id="SEG02171.1"/>
    </source>
</evidence>
<dbReference type="InterPro" id="IPR004657">
    <property type="entry name" value="MenA"/>
</dbReference>
<accession>A0A8G2F5G2</accession>
<dbReference type="GO" id="GO:0046428">
    <property type="term" value="F:1,4-dihydroxy-2-naphthoate polyprenyltransferase activity"/>
    <property type="evidence" value="ECO:0007669"/>
    <property type="project" value="UniProtKB-UniRule"/>
</dbReference>
<evidence type="ECO:0000256" key="9">
    <source>
        <dbReference type="NCBIfam" id="TIGR00751"/>
    </source>
</evidence>
<gene>
    <name evidence="8" type="primary">menA</name>
    <name evidence="10" type="ORF">SAMN05444001_11269</name>
</gene>
<feature type="transmembrane region" description="Helical" evidence="8">
    <location>
        <begin position="173"/>
        <end position="195"/>
    </location>
</feature>
<evidence type="ECO:0000256" key="3">
    <source>
        <dbReference type="ARBA" id="ARBA00022475"/>
    </source>
</evidence>
<feature type="transmembrane region" description="Helical" evidence="8">
    <location>
        <begin position="242"/>
        <end position="262"/>
    </location>
</feature>
<feature type="transmembrane region" description="Helical" evidence="8">
    <location>
        <begin position="274"/>
        <end position="293"/>
    </location>
</feature>
<keyword evidence="7 8" id="KW-0472">Membrane</keyword>
<reference evidence="10 11" key="1">
    <citation type="submission" date="2016-10" db="EMBL/GenBank/DDBJ databases">
        <authorList>
            <person name="Varghese N."/>
            <person name="Submissions S."/>
        </authorList>
    </citation>
    <scope>NUCLEOTIDE SEQUENCE [LARGE SCALE GENOMIC DNA]</scope>
    <source>
        <strain evidence="10 11">DSM 29073</strain>
    </source>
</reference>
<dbReference type="PANTHER" id="PTHR13929:SF0">
    <property type="entry name" value="UBIA PRENYLTRANSFERASE DOMAIN-CONTAINING PROTEIN 1"/>
    <property type="match status" value="1"/>
</dbReference>
<dbReference type="EMBL" id="FNVS01000012">
    <property type="protein sequence ID" value="SEG02171.1"/>
    <property type="molecule type" value="Genomic_DNA"/>
</dbReference>
<evidence type="ECO:0000256" key="2">
    <source>
        <dbReference type="ARBA" id="ARBA00022428"/>
    </source>
</evidence>
<comment type="catalytic activity">
    <reaction evidence="8">
        <text>an all-trans-polyprenyl diphosphate + 1,4-dihydroxy-2-naphthoate + H(+) = a 2-demethylmenaquinol + CO2 + diphosphate</text>
        <dbReference type="Rhea" id="RHEA:26478"/>
        <dbReference type="Rhea" id="RHEA-COMP:9563"/>
        <dbReference type="Rhea" id="RHEA-COMP:9564"/>
        <dbReference type="ChEBI" id="CHEBI:11173"/>
        <dbReference type="ChEBI" id="CHEBI:15378"/>
        <dbReference type="ChEBI" id="CHEBI:16526"/>
        <dbReference type="ChEBI" id="CHEBI:33019"/>
        <dbReference type="ChEBI" id="CHEBI:55437"/>
        <dbReference type="ChEBI" id="CHEBI:58914"/>
        <dbReference type="EC" id="2.5.1.74"/>
    </reaction>
</comment>
<keyword evidence="4 8" id="KW-0808">Transferase</keyword>
<evidence type="ECO:0000256" key="5">
    <source>
        <dbReference type="ARBA" id="ARBA00022692"/>
    </source>
</evidence>
<dbReference type="CDD" id="cd13962">
    <property type="entry name" value="PT_UbiA_UBIAD1"/>
    <property type="match status" value="1"/>
</dbReference>